<evidence type="ECO:0000313" key="6">
    <source>
        <dbReference type="Proteomes" id="UP000698800"/>
    </source>
</evidence>
<feature type="domain" description="AMP-binding enzyme C-terminal" evidence="4">
    <location>
        <begin position="356"/>
        <end position="433"/>
    </location>
</feature>
<dbReference type="InterPro" id="IPR042099">
    <property type="entry name" value="ANL_N_sf"/>
</dbReference>
<proteinExistence type="inferred from homology"/>
<dbReference type="Gene3D" id="3.40.50.12780">
    <property type="entry name" value="N-terminal domain of ligase-like"/>
    <property type="match status" value="2"/>
</dbReference>
<evidence type="ECO:0000259" key="4">
    <source>
        <dbReference type="Pfam" id="PF13193"/>
    </source>
</evidence>
<feature type="domain" description="AMP-dependent synthetase/ligase" evidence="3">
    <location>
        <begin position="2"/>
        <end position="155"/>
    </location>
</feature>
<dbReference type="EMBL" id="JAGHQL010000310">
    <property type="protein sequence ID" value="KAH0533926.1"/>
    <property type="molecule type" value="Genomic_DNA"/>
</dbReference>
<dbReference type="Gene3D" id="3.30.300.30">
    <property type="match status" value="1"/>
</dbReference>
<protein>
    <submittedName>
        <fullName evidence="5">Uncharacterized protein</fullName>
    </submittedName>
</protein>
<organism evidence="5 6">
    <name type="scientific">Glutinoglossum americanum</name>
    <dbReference type="NCBI Taxonomy" id="1670608"/>
    <lineage>
        <taxon>Eukaryota</taxon>
        <taxon>Fungi</taxon>
        <taxon>Dikarya</taxon>
        <taxon>Ascomycota</taxon>
        <taxon>Pezizomycotina</taxon>
        <taxon>Geoglossomycetes</taxon>
        <taxon>Geoglossales</taxon>
        <taxon>Geoglossaceae</taxon>
        <taxon>Glutinoglossum</taxon>
    </lineage>
</organism>
<dbReference type="GO" id="GO:0009898">
    <property type="term" value="C:cytoplasmic side of plasma membrane"/>
    <property type="evidence" value="ECO:0007669"/>
    <property type="project" value="TreeGrafter"/>
</dbReference>
<dbReference type="GO" id="GO:0005777">
    <property type="term" value="C:peroxisome"/>
    <property type="evidence" value="ECO:0007669"/>
    <property type="project" value="TreeGrafter"/>
</dbReference>
<dbReference type="Proteomes" id="UP000698800">
    <property type="component" value="Unassembled WGS sequence"/>
</dbReference>
<name>A0A9P8HQQ9_9PEZI</name>
<dbReference type="AlphaFoldDB" id="A0A9P8HQQ9"/>
<evidence type="ECO:0000313" key="5">
    <source>
        <dbReference type="EMBL" id="KAH0533926.1"/>
    </source>
</evidence>
<dbReference type="InterPro" id="IPR000873">
    <property type="entry name" value="AMP-dep_synth/lig_dom"/>
</dbReference>
<dbReference type="PANTHER" id="PTHR43107:SF6">
    <property type="entry name" value="ACYL-COA SYNTHETASE FAMILY PROTEIN (CEFD1), PUTATIVE (AFU_ORTHOLOGUE AFUA_6G03630)-RELATED"/>
    <property type="match status" value="1"/>
</dbReference>
<dbReference type="GO" id="GO:0005324">
    <property type="term" value="F:long-chain fatty acid transmembrane transporter activity"/>
    <property type="evidence" value="ECO:0007669"/>
    <property type="project" value="TreeGrafter"/>
</dbReference>
<dbReference type="InterPro" id="IPR025110">
    <property type="entry name" value="AMP-bd_C"/>
</dbReference>
<sequence>MKGYPNRTCLWSRTGVYTWAETLDISSRYAQWYISKGVKPKDLVAFYLQNSPEFIFAWLGLWATGAAPAMINYNLRGDALMNCLRISGATLLLVDKEKTADIYALEDRLKDELGLTTVVLNGHITKDILSNESKVPDNSYRDNVTANDAMGLIFTRDSEATVFTYVGETARYLLAMPPSRRDKEHHVRSMCGNGLRPDVWKKFQERFGIGEVGEFFGSTEGVFRLMVISKGDFLTNAVGHHGLIQRILLYNKYVPVAVDEATNAVVRDPKTGFAIRQPYSAGGEILVSIPSEDIFTGYYRDSSATQKKYERDVFKKGDLYYRSGDALRRLDDGRWYFMDRLGDTFRWKSENVSTVEVGDVLGRFPGIVEANVYGVLLPHHDGRAGCAAIYLDPAKRDRFDWTSLLQYAREMLPKYAVPLFVRVVQEIRPSHNFKRIKVPLRNDGVDPVRVEGNGDQLLWVRPGGSTYEHFGLAEWNELDKGRAKL</sequence>
<evidence type="ECO:0000256" key="2">
    <source>
        <dbReference type="ARBA" id="ARBA00022598"/>
    </source>
</evidence>
<dbReference type="GO" id="GO:0005811">
    <property type="term" value="C:lipid droplet"/>
    <property type="evidence" value="ECO:0007669"/>
    <property type="project" value="TreeGrafter"/>
</dbReference>
<gene>
    <name evidence="5" type="ORF">FGG08_007455</name>
</gene>
<accession>A0A9P8HQQ9</accession>
<dbReference type="OrthoDB" id="196650at2759"/>
<dbReference type="InterPro" id="IPR045851">
    <property type="entry name" value="AMP-bd_C_sf"/>
</dbReference>
<comment type="similarity">
    <text evidence="1">Belongs to the ATP-dependent AMP-binding enzyme family.</text>
</comment>
<dbReference type="FunFam" id="3.30.300.30:FF:000002">
    <property type="entry name" value="Long-chain fatty acid transport protein 1"/>
    <property type="match status" value="1"/>
</dbReference>
<dbReference type="GO" id="GO:0044539">
    <property type="term" value="P:long-chain fatty acid import into cell"/>
    <property type="evidence" value="ECO:0007669"/>
    <property type="project" value="TreeGrafter"/>
</dbReference>
<reference evidence="5" key="1">
    <citation type="submission" date="2021-03" db="EMBL/GenBank/DDBJ databases">
        <title>Comparative genomics and phylogenomic investigation of the class Geoglossomycetes provide insights into ecological specialization and systematics.</title>
        <authorList>
            <person name="Melie T."/>
            <person name="Pirro S."/>
            <person name="Miller A.N."/>
            <person name="Quandt A."/>
        </authorList>
    </citation>
    <scope>NUCLEOTIDE SEQUENCE</scope>
    <source>
        <strain evidence="5">GBOQ0MN5Z8</strain>
    </source>
</reference>
<dbReference type="Pfam" id="PF13193">
    <property type="entry name" value="AMP-binding_C"/>
    <property type="match status" value="1"/>
</dbReference>
<keyword evidence="6" id="KW-1185">Reference proteome</keyword>
<dbReference type="SUPFAM" id="SSF56801">
    <property type="entry name" value="Acetyl-CoA synthetase-like"/>
    <property type="match status" value="1"/>
</dbReference>
<dbReference type="GO" id="GO:0004467">
    <property type="term" value="F:long-chain fatty acid-CoA ligase activity"/>
    <property type="evidence" value="ECO:0007669"/>
    <property type="project" value="TreeGrafter"/>
</dbReference>
<comment type="caution">
    <text evidence="5">The sequence shown here is derived from an EMBL/GenBank/DDBJ whole genome shotgun (WGS) entry which is preliminary data.</text>
</comment>
<dbReference type="Pfam" id="PF00501">
    <property type="entry name" value="AMP-binding"/>
    <property type="match status" value="1"/>
</dbReference>
<keyword evidence="2" id="KW-0436">Ligase</keyword>
<dbReference type="PANTHER" id="PTHR43107">
    <property type="entry name" value="LONG-CHAIN FATTY ACID TRANSPORT PROTEIN"/>
    <property type="match status" value="1"/>
</dbReference>
<evidence type="ECO:0000259" key="3">
    <source>
        <dbReference type="Pfam" id="PF00501"/>
    </source>
</evidence>
<evidence type="ECO:0000256" key="1">
    <source>
        <dbReference type="ARBA" id="ARBA00006432"/>
    </source>
</evidence>